<reference evidence="3 6" key="2">
    <citation type="submission" date="2021-02" db="EMBL/GenBank/DDBJ databases">
        <authorList>
            <person name="Vanwijnsberghe S."/>
        </authorList>
    </citation>
    <scope>NUCLEOTIDE SEQUENCE [LARGE SCALE GENOMIC DNA]</scope>
    <source>
        <strain evidence="3 6">R-69658</strain>
    </source>
</reference>
<dbReference type="EMBL" id="FPBH01000001">
    <property type="protein sequence ID" value="SFT39035.1"/>
    <property type="molecule type" value="Genomic_DNA"/>
</dbReference>
<feature type="compositionally biased region" description="Low complexity" evidence="1">
    <location>
        <begin position="44"/>
        <end position="58"/>
    </location>
</feature>
<feature type="signal peptide" evidence="2">
    <location>
        <begin position="1"/>
        <end position="23"/>
    </location>
</feature>
<feature type="compositionally biased region" description="Low complexity" evidence="1">
    <location>
        <begin position="77"/>
        <end position="92"/>
    </location>
</feature>
<evidence type="ECO:0008006" key="7">
    <source>
        <dbReference type="Google" id="ProtNLM"/>
    </source>
</evidence>
<proteinExistence type="predicted"/>
<evidence type="ECO:0000256" key="1">
    <source>
        <dbReference type="SAM" id="MobiDB-lite"/>
    </source>
</evidence>
<keyword evidence="2" id="KW-0732">Signal</keyword>
<sequence length="92" mass="8396">MRVATRGVLISALIFGVSGSVYAQGAGGGGAAGGQGGTGMSKPSADGSTGTVSGASGANSMAPAGTTSHKKMHKKSSAATPASATNPGSGGS</sequence>
<evidence type="ECO:0000313" key="6">
    <source>
        <dbReference type="Proteomes" id="UP000674425"/>
    </source>
</evidence>
<protein>
    <recommendedName>
        <fullName evidence="7">Serine protease autotransporter</fullName>
    </recommendedName>
</protein>
<gene>
    <name evidence="3" type="ORF">R69658_08005</name>
    <name evidence="4" type="ORF">SAMN05192563_100135</name>
</gene>
<feature type="compositionally biased region" description="Gly residues" evidence="1">
    <location>
        <begin position="26"/>
        <end position="39"/>
    </location>
</feature>
<dbReference type="Proteomes" id="UP000674425">
    <property type="component" value="Unassembled WGS sequence"/>
</dbReference>
<evidence type="ECO:0000256" key="2">
    <source>
        <dbReference type="SAM" id="SignalP"/>
    </source>
</evidence>
<dbReference type="AlphaFoldDB" id="A0A1I6XL00"/>
<dbReference type="EMBL" id="CAJNAU010000228">
    <property type="protein sequence ID" value="CAE6868461.1"/>
    <property type="molecule type" value="Genomic_DNA"/>
</dbReference>
<evidence type="ECO:0000313" key="3">
    <source>
        <dbReference type="EMBL" id="CAE6868461.1"/>
    </source>
</evidence>
<organism evidence="4 5">
    <name type="scientific">Paraburkholderia aspalathi</name>
    <dbReference type="NCBI Taxonomy" id="1324617"/>
    <lineage>
        <taxon>Bacteria</taxon>
        <taxon>Pseudomonadati</taxon>
        <taxon>Pseudomonadota</taxon>
        <taxon>Betaproteobacteria</taxon>
        <taxon>Burkholderiales</taxon>
        <taxon>Burkholderiaceae</taxon>
        <taxon>Paraburkholderia</taxon>
    </lineage>
</organism>
<evidence type="ECO:0000313" key="5">
    <source>
        <dbReference type="Proteomes" id="UP000198844"/>
    </source>
</evidence>
<feature type="chain" id="PRO_5011751462" description="Serine protease autotransporter" evidence="2">
    <location>
        <begin position="24"/>
        <end position="92"/>
    </location>
</feature>
<keyword evidence="6" id="KW-1185">Reference proteome</keyword>
<reference evidence="4 5" key="1">
    <citation type="submission" date="2016-10" db="EMBL/GenBank/DDBJ databases">
        <authorList>
            <person name="de Groot N.N."/>
        </authorList>
    </citation>
    <scope>NUCLEOTIDE SEQUENCE [LARGE SCALE GENOMIC DNA]</scope>
    <source>
        <strain evidence="4 5">LMG 27731</strain>
    </source>
</reference>
<evidence type="ECO:0000313" key="4">
    <source>
        <dbReference type="EMBL" id="SFT39035.1"/>
    </source>
</evidence>
<name>A0A1I6XL00_9BURK</name>
<feature type="region of interest" description="Disordered" evidence="1">
    <location>
        <begin position="26"/>
        <end position="92"/>
    </location>
</feature>
<dbReference type="Proteomes" id="UP000198844">
    <property type="component" value="Unassembled WGS sequence"/>
</dbReference>
<accession>A0A1I6XL00</accession>